<organism evidence="2 3">
    <name type="scientific">Candidatus Pantoea gossypiicola</name>
    <dbReference type="NCBI Taxonomy" id="2608008"/>
    <lineage>
        <taxon>Bacteria</taxon>
        <taxon>Pseudomonadati</taxon>
        <taxon>Pseudomonadota</taxon>
        <taxon>Gammaproteobacteria</taxon>
        <taxon>Enterobacterales</taxon>
        <taxon>Erwiniaceae</taxon>
        <taxon>Pantoea</taxon>
    </lineage>
</organism>
<evidence type="ECO:0000313" key="2">
    <source>
        <dbReference type="EMBL" id="KAA6118253.1"/>
    </source>
</evidence>
<keyword evidence="3" id="KW-1185">Reference proteome</keyword>
<keyword evidence="1" id="KW-0812">Transmembrane</keyword>
<sequence length="99" mass="11540">MEHPFDIKLKTFIINVLVIIPVLFYFYRIVWPPSLQGGWLLIMCLIPWFMMFFQLMIAETLAEHFHILRSSAAMIILAALLSAANVLFSWQTYLSVVFS</sequence>
<reference evidence="2 3" key="1">
    <citation type="submission" date="2019-09" db="EMBL/GenBank/DDBJ databases">
        <title>Genomic diversity of phyloplane-associated Pantoea species in Pakistan cotton crop.</title>
        <authorList>
            <person name="Tufail M.R."/>
            <person name="Cook D.R."/>
        </authorList>
    </citation>
    <scope>NUCLEOTIDE SEQUENCE [LARGE SCALE GENOMIC DNA]</scope>
    <source>
        <strain evidence="2 3">B_8</strain>
    </source>
</reference>
<feature type="transmembrane region" description="Helical" evidence="1">
    <location>
        <begin position="12"/>
        <end position="31"/>
    </location>
</feature>
<keyword evidence="1" id="KW-0472">Membrane</keyword>
<name>A0AB34CDL6_9GAMM</name>
<dbReference type="Proteomes" id="UP000324255">
    <property type="component" value="Unassembled WGS sequence"/>
</dbReference>
<evidence type="ECO:0000313" key="3">
    <source>
        <dbReference type="Proteomes" id="UP000324255"/>
    </source>
</evidence>
<dbReference type="RefSeq" id="WP_150015768.1">
    <property type="nucleotide sequence ID" value="NZ_VWVM01000033.1"/>
</dbReference>
<dbReference type="EMBL" id="VWVM01000033">
    <property type="protein sequence ID" value="KAA6118253.1"/>
    <property type="molecule type" value="Genomic_DNA"/>
</dbReference>
<protein>
    <submittedName>
        <fullName evidence="2">Uncharacterized protein</fullName>
    </submittedName>
</protein>
<keyword evidence="1" id="KW-1133">Transmembrane helix</keyword>
<feature type="transmembrane region" description="Helical" evidence="1">
    <location>
        <begin position="37"/>
        <end position="58"/>
    </location>
</feature>
<proteinExistence type="predicted"/>
<accession>A0AB34CDL6</accession>
<dbReference type="AlphaFoldDB" id="A0AB34CDL6"/>
<gene>
    <name evidence="2" type="ORF">F3I20_23035</name>
</gene>
<feature type="transmembrane region" description="Helical" evidence="1">
    <location>
        <begin position="70"/>
        <end position="90"/>
    </location>
</feature>
<evidence type="ECO:0000256" key="1">
    <source>
        <dbReference type="SAM" id="Phobius"/>
    </source>
</evidence>
<comment type="caution">
    <text evidence="2">The sequence shown here is derived from an EMBL/GenBank/DDBJ whole genome shotgun (WGS) entry which is preliminary data.</text>
</comment>